<evidence type="ECO:0000256" key="4">
    <source>
        <dbReference type="ARBA" id="ARBA00022989"/>
    </source>
</evidence>
<keyword evidence="5 6" id="KW-0472">Membrane</keyword>
<protein>
    <submittedName>
        <fullName evidence="8">PspC domain-containing protein</fullName>
    </submittedName>
</protein>
<dbReference type="InterPro" id="IPR007168">
    <property type="entry name" value="Phageshock_PspC_N"/>
</dbReference>
<dbReference type="Proteomes" id="UP001589688">
    <property type="component" value="Unassembled WGS sequence"/>
</dbReference>
<feature type="domain" description="Phage shock protein PspC N-terminal" evidence="7">
    <location>
        <begin position="4"/>
        <end position="61"/>
    </location>
</feature>
<evidence type="ECO:0000313" key="9">
    <source>
        <dbReference type="Proteomes" id="UP001589688"/>
    </source>
</evidence>
<dbReference type="PANTHER" id="PTHR33885">
    <property type="entry name" value="PHAGE SHOCK PROTEIN C"/>
    <property type="match status" value="1"/>
</dbReference>
<comment type="caution">
    <text evidence="8">The sequence shown here is derived from an EMBL/GenBank/DDBJ whole genome shotgun (WGS) entry which is preliminary data.</text>
</comment>
<keyword evidence="3 6" id="KW-0812">Transmembrane</keyword>
<dbReference type="PANTHER" id="PTHR33885:SF3">
    <property type="entry name" value="PHAGE SHOCK PROTEIN C"/>
    <property type="match status" value="1"/>
</dbReference>
<accession>A0ABV5ZP47</accession>
<keyword evidence="2" id="KW-1003">Cell membrane</keyword>
<feature type="transmembrane region" description="Helical" evidence="6">
    <location>
        <begin position="34"/>
        <end position="58"/>
    </location>
</feature>
<dbReference type="Pfam" id="PF04024">
    <property type="entry name" value="PspC"/>
    <property type="match status" value="1"/>
</dbReference>
<evidence type="ECO:0000259" key="7">
    <source>
        <dbReference type="Pfam" id="PF04024"/>
    </source>
</evidence>
<organism evidence="8 9">
    <name type="scientific">Hallella seregens ATCC 51272</name>
    <dbReference type="NCBI Taxonomy" id="1336250"/>
    <lineage>
        <taxon>Bacteria</taxon>
        <taxon>Pseudomonadati</taxon>
        <taxon>Bacteroidota</taxon>
        <taxon>Bacteroidia</taxon>
        <taxon>Bacteroidales</taxon>
        <taxon>Prevotellaceae</taxon>
        <taxon>Hallella</taxon>
    </lineage>
</organism>
<gene>
    <name evidence="8" type="ORF">ACFFK8_09555</name>
</gene>
<evidence type="ECO:0000256" key="1">
    <source>
        <dbReference type="ARBA" id="ARBA00004162"/>
    </source>
</evidence>
<dbReference type="EMBL" id="JBHLZF010000002">
    <property type="protein sequence ID" value="MFB9898026.1"/>
    <property type="molecule type" value="Genomic_DNA"/>
</dbReference>
<proteinExistence type="predicted"/>
<reference evidence="8 9" key="1">
    <citation type="submission" date="2024-09" db="EMBL/GenBank/DDBJ databases">
        <authorList>
            <person name="Sun Q."/>
            <person name="Mori K."/>
        </authorList>
    </citation>
    <scope>NUCLEOTIDE SEQUENCE [LARGE SCALE GENOMIC DNA]</scope>
    <source>
        <strain evidence="8 9">ATCC 51272</strain>
    </source>
</reference>
<evidence type="ECO:0000313" key="8">
    <source>
        <dbReference type="EMBL" id="MFB9898026.1"/>
    </source>
</evidence>
<evidence type="ECO:0000256" key="2">
    <source>
        <dbReference type="ARBA" id="ARBA00022475"/>
    </source>
</evidence>
<dbReference type="InterPro" id="IPR052027">
    <property type="entry name" value="PspC"/>
</dbReference>
<sequence length="62" mass="6996">MTGKKLIRSNDKWIAGVCGGIAEYFDWDPAVVRLAWVLLTLCTTGFPGFIGYIILWMCMPKQ</sequence>
<evidence type="ECO:0000256" key="6">
    <source>
        <dbReference type="SAM" id="Phobius"/>
    </source>
</evidence>
<keyword evidence="9" id="KW-1185">Reference proteome</keyword>
<evidence type="ECO:0000256" key="5">
    <source>
        <dbReference type="ARBA" id="ARBA00023136"/>
    </source>
</evidence>
<keyword evidence="4 6" id="KW-1133">Transmembrane helix</keyword>
<comment type="subcellular location">
    <subcellularLocation>
        <location evidence="1">Cell membrane</location>
        <topology evidence="1">Single-pass membrane protein</topology>
    </subcellularLocation>
</comment>
<evidence type="ECO:0000256" key="3">
    <source>
        <dbReference type="ARBA" id="ARBA00022692"/>
    </source>
</evidence>
<name>A0ABV5ZP47_9BACT</name>
<dbReference type="RefSeq" id="WP_027952189.1">
    <property type="nucleotide sequence ID" value="NZ_JADU01000012.1"/>
</dbReference>